<keyword evidence="7" id="KW-0963">Cytoplasm</keyword>
<dbReference type="Pfam" id="PF12631">
    <property type="entry name" value="MnmE_helical"/>
    <property type="match status" value="1"/>
</dbReference>
<dbReference type="SUPFAM" id="SSF103025">
    <property type="entry name" value="Folate-binding domain"/>
    <property type="match status" value="1"/>
</dbReference>
<organism evidence="9 10">
    <name type="scientific">Shimia litoralis</name>
    <dbReference type="NCBI Taxonomy" id="420403"/>
    <lineage>
        <taxon>Bacteria</taxon>
        <taxon>Pseudomonadati</taxon>
        <taxon>Pseudomonadota</taxon>
        <taxon>Alphaproteobacteria</taxon>
        <taxon>Rhodobacterales</taxon>
        <taxon>Roseobacteraceae</taxon>
    </lineage>
</organism>
<dbReference type="InterPro" id="IPR031168">
    <property type="entry name" value="G_TrmE"/>
</dbReference>
<comment type="function">
    <text evidence="7">Exhibits a very high intrinsic GTPase hydrolysis rate. Involved in the addition of a carboxymethylaminomethyl (cmnm) group at the wobble position (U34) of certain tRNAs, forming tRNA-cmnm(5)s(2)U34.</text>
</comment>
<comment type="similarity">
    <text evidence="1 7">Belongs to the TRAFAC class TrmE-Era-EngA-EngB-Septin-like GTPase superfamily. TrmE GTPase family.</text>
</comment>
<keyword evidence="2 7" id="KW-0819">tRNA processing</keyword>
<dbReference type="SUPFAM" id="SSF116878">
    <property type="entry name" value="TrmE connector domain"/>
    <property type="match status" value="1"/>
</dbReference>
<dbReference type="InterPro" id="IPR018948">
    <property type="entry name" value="GTP-bd_TrmE_N"/>
</dbReference>
<keyword evidence="7" id="KW-0479">Metal-binding</keyword>
<dbReference type="Pfam" id="PF10396">
    <property type="entry name" value="TrmE_N"/>
    <property type="match status" value="1"/>
</dbReference>
<gene>
    <name evidence="7 9" type="primary">mnmE</name>
    <name evidence="7" type="synonym">trmE</name>
    <name evidence="9" type="ORF">FAP39_14765</name>
</gene>
<dbReference type="InterPro" id="IPR027368">
    <property type="entry name" value="MnmE_dom2"/>
</dbReference>
<dbReference type="RefSeq" id="WP_138017151.1">
    <property type="nucleotide sequence ID" value="NZ_SULI01000024.1"/>
</dbReference>
<dbReference type="HAMAP" id="MF_00379">
    <property type="entry name" value="GTPase_MnmE"/>
    <property type="match status" value="1"/>
</dbReference>
<dbReference type="Gene3D" id="3.40.50.300">
    <property type="entry name" value="P-loop containing nucleotide triphosphate hydrolases"/>
    <property type="match status" value="1"/>
</dbReference>
<dbReference type="Proteomes" id="UP000306575">
    <property type="component" value="Unassembled WGS sequence"/>
</dbReference>
<evidence type="ECO:0000256" key="1">
    <source>
        <dbReference type="ARBA" id="ARBA00011043"/>
    </source>
</evidence>
<dbReference type="InterPro" id="IPR004520">
    <property type="entry name" value="GTPase_MnmE"/>
</dbReference>
<dbReference type="PROSITE" id="PS51709">
    <property type="entry name" value="G_TRME"/>
    <property type="match status" value="1"/>
</dbReference>
<feature type="binding site" evidence="7">
    <location>
        <begin position="246"/>
        <end position="252"/>
    </location>
    <ligand>
        <name>GTP</name>
        <dbReference type="ChEBI" id="CHEBI:37565"/>
    </ligand>
</feature>
<dbReference type="GO" id="GO:0003924">
    <property type="term" value="F:GTPase activity"/>
    <property type="evidence" value="ECO:0007669"/>
    <property type="project" value="UniProtKB-UniRule"/>
</dbReference>
<dbReference type="OrthoDB" id="9805918at2"/>
<name>A0A4V6F0Z0_9RHOB</name>
<dbReference type="EMBL" id="SULI01000024">
    <property type="protein sequence ID" value="TKZ17271.1"/>
    <property type="molecule type" value="Genomic_DNA"/>
</dbReference>
<dbReference type="GO" id="GO:0005737">
    <property type="term" value="C:cytoplasm"/>
    <property type="evidence" value="ECO:0007669"/>
    <property type="project" value="UniProtKB-SubCell"/>
</dbReference>
<dbReference type="InterPro" id="IPR027266">
    <property type="entry name" value="TrmE/GcvT-like"/>
</dbReference>
<keyword evidence="5 7" id="KW-0630">Potassium</keyword>
<comment type="caution">
    <text evidence="7">Lacks conserved residue(s) required for the propagation of feature annotation.</text>
</comment>
<dbReference type="CDD" id="cd04164">
    <property type="entry name" value="trmE"/>
    <property type="match status" value="1"/>
</dbReference>
<dbReference type="GO" id="GO:0046872">
    <property type="term" value="F:metal ion binding"/>
    <property type="evidence" value="ECO:0007669"/>
    <property type="project" value="UniProtKB-KW"/>
</dbReference>
<dbReference type="Pfam" id="PF01926">
    <property type="entry name" value="MMR_HSR1"/>
    <property type="match status" value="1"/>
</dbReference>
<comment type="subcellular location">
    <subcellularLocation>
        <location evidence="7">Cytoplasm</location>
    </subcellularLocation>
</comment>
<keyword evidence="3 7" id="KW-0547">Nucleotide-binding</keyword>
<dbReference type="NCBIfam" id="TIGR00231">
    <property type="entry name" value="small_GTP"/>
    <property type="match status" value="1"/>
</dbReference>
<dbReference type="FunFam" id="3.30.1360.120:FF:000007">
    <property type="entry name" value="tRNA modification GTPase GTPBP3, mitochondrial"/>
    <property type="match status" value="1"/>
</dbReference>
<evidence type="ECO:0000256" key="6">
    <source>
        <dbReference type="ARBA" id="ARBA00023134"/>
    </source>
</evidence>
<feature type="binding site" evidence="7">
    <location>
        <begin position="227"/>
        <end position="232"/>
    </location>
    <ligand>
        <name>GTP</name>
        <dbReference type="ChEBI" id="CHEBI:37565"/>
    </ligand>
</feature>
<feature type="domain" description="TrmE-type G" evidence="8">
    <location>
        <begin position="217"/>
        <end position="355"/>
    </location>
</feature>
<dbReference type="InterPro" id="IPR006073">
    <property type="entry name" value="GTP-bd"/>
</dbReference>
<dbReference type="AlphaFoldDB" id="A0A4V6F0Z0"/>
<evidence type="ECO:0000256" key="7">
    <source>
        <dbReference type="HAMAP-Rule" id="MF_00379"/>
    </source>
</evidence>
<keyword evidence="7" id="KW-0460">Magnesium</keyword>
<dbReference type="GO" id="GO:0002098">
    <property type="term" value="P:tRNA wobble uridine modification"/>
    <property type="evidence" value="ECO:0007669"/>
    <property type="project" value="TreeGrafter"/>
</dbReference>
<evidence type="ECO:0000256" key="2">
    <source>
        <dbReference type="ARBA" id="ARBA00022694"/>
    </source>
</evidence>
<evidence type="ECO:0000313" key="10">
    <source>
        <dbReference type="Proteomes" id="UP000306575"/>
    </source>
</evidence>
<keyword evidence="4 7" id="KW-0378">Hydrolase</keyword>
<comment type="subunit">
    <text evidence="7">Homodimer. Heterotetramer of two MnmE and two MnmG subunits.</text>
</comment>
<feature type="binding site" evidence="7">
    <location>
        <begin position="271"/>
        <end position="274"/>
    </location>
    <ligand>
        <name>GTP</name>
        <dbReference type="ChEBI" id="CHEBI:37565"/>
    </ligand>
</feature>
<dbReference type="PANTHER" id="PTHR42714:SF2">
    <property type="entry name" value="TRNA MODIFICATION GTPASE GTPBP3, MITOCHONDRIAL"/>
    <property type="match status" value="1"/>
</dbReference>
<dbReference type="InterPro" id="IPR005225">
    <property type="entry name" value="Small_GTP-bd"/>
</dbReference>
<proteinExistence type="inferred from homology"/>
<dbReference type="PANTHER" id="PTHR42714">
    <property type="entry name" value="TRNA MODIFICATION GTPASE GTPBP3"/>
    <property type="match status" value="1"/>
</dbReference>
<dbReference type="InterPro" id="IPR025867">
    <property type="entry name" value="MnmE_helical"/>
</dbReference>
<evidence type="ECO:0000256" key="5">
    <source>
        <dbReference type="ARBA" id="ARBA00022958"/>
    </source>
</evidence>
<dbReference type="GO" id="GO:0005525">
    <property type="term" value="F:GTP binding"/>
    <property type="evidence" value="ECO:0007669"/>
    <property type="project" value="UniProtKB-UniRule"/>
</dbReference>
<dbReference type="InterPro" id="IPR027417">
    <property type="entry name" value="P-loop_NTPase"/>
</dbReference>
<comment type="caution">
    <text evidence="9">The sequence shown here is derived from an EMBL/GenBank/DDBJ whole genome shotgun (WGS) entry which is preliminary data.</text>
</comment>
<protein>
    <recommendedName>
        <fullName evidence="7">tRNA modification GTPase MnmE</fullName>
        <ecNumber evidence="7">3.6.-.-</ecNumber>
    </recommendedName>
</protein>
<dbReference type="EC" id="3.6.-.-" evidence="7"/>
<feature type="binding site" evidence="7">
    <location>
        <position position="252"/>
    </location>
    <ligand>
        <name>Mg(2+)</name>
        <dbReference type="ChEBI" id="CHEBI:18420"/>
    </ligand>
</feature>
<keyword evidence="10" id="KW-1185">Reference proteome</keyword>
<evidence type="ECO:0000313" key="9">
    <source>
        <dbReference type="EMBL" id="TKZ17271.1"/>
    </source>
</evidence>
<dbReference type="GO" id="GO:0030488">
    <property type="term" value="P:tRNA methylation"/>
    <property type="evidence" value="ECO:0007669"/>
    <property type="project" value="TreeGrafter"/>
</dbReference>
<reference evidence="9 10" key="1">
    <citation type="submission" date="2019-04" db="EMBL/GenBank/DDBJ databases">
        <title>Genome sequence of Pelagicola litoralis CL-ES2.</title>
        <authorList>
            <person name="Cao J."/>
        </authorList>
    </citation>
    <scope>NUCLEOTIDE SEQUENCE [LARGE SCALE GENOMIC DNA]</scope>
    <source>
        <strain evidence="9 10">CL-ES2</strain>
    </source>
</reference>
<dbReference type="Gene3D" id="3.30.1360.120">
    <property type="entry name" value="Probable tRNA modification gtpase trme, domain 1"/>
    <property type="match status" value="1"/>
</dbReference>
<dbReference type="NCBIfam" id="NF003661">
    <property type="entry name" value="PRK05291.1-3"/>
    <property type="match status" value="1"/>
</dbReference>
<evidence type="ECO:0000256" key="3">
    <source>
        <dbReference type="ARBA" id="ARBA00022741"/>
    </source>
</evidence>
<dbReference type="Gene3D" id="1.20.120.430">
    <property type="entry name" value="tRNA modification GTPase MnmE domain 2"/>
    <property type="match status" value="1"/>
</dbReference>
<feature type="binding site" evidence="7">
    <location>
        <position position="231"/>
    </location>
    <ligand>
        <name>Mg(2+)</name>
        <dbReference type="ChEBI" id="CHEBI:18420"/>
    </ligand>
</feature>
<comment type="cofactor">
    <cofactor evidence="7">
        <name>K(+)</name>
        <dbReference type="ChEBI" id="CHEBI:29103"/>
    </cofactor>
    <text evidence="7">Binds 1 potassium ion per subunit.</text>
</comment>
<dbReference type="SUPFAM" id="SSF52540">
    <property type="entry name" value="P-loop containing nucleoside triphosphate hydrolases"/>
    <property type="match status" value="1"/>
</dbReference>
<dbReference type="CDD" id="cd14858">
    <property type="entry name" value="TrmE_N"/>
    <property type="match status" value="1"/>
</dbReference>
<dbReference type="PRINTS" id="PR00326">
    <property type="entry name" value="GTP1OBG"/>
</dbReference>
<evidence type="ECO:0000259" key="8">
    <source>
        <dbReference type="PROSITE" id="PS51709"/>
    </source>
</evidence>
<keyword evidence="6 7" id="KW-0342">GTP-binding</keyword>
<evidence type="ECO:0000256" key="4">
    <source>
        <dbReference type="ARBA" id="ARBA00022801"/>
    </source>
</evidence>
<accession>A0A4V6F0Z0</accession>
<sequence length="432" mass="46020">MAYVPDTIFALATAPGKAGVAVVRVSGSRASDVCKSLCGDVPPARTAALRVLSDSRGTRLDQALVLFFKEKGSFTGEQVVEFHLHGSVAVVNAVLKVLADLDDLRMAEAGEFTRRALENGCLDLAQVEGLADLIEAETESQRKQALRVLSGDLGNLAGGWRENLIRAAALLEATIDFADEEVPVDVTPEVQELLNTVSDQLSKEISGVETAERIRIGFEVAILGAPNVGKSTLLNALAGREAAITSEFAGTTRDVIEVRMDLGGLPVTLLDTAGLRDTDDVVEGIGIERARERALAADLRVFLIEAGKTPDFEPLPNDIIRAAKADTLTDSSHAISGKTGFGVSELVSEISDKLADRASHSGIATRERHRIAMSRATESLSAANALLNLGPDHYEIVAEELRTAIRALDSIVGRVDVENLLDEIFSSFCIGK</sequence>